<dbReference type="GO" id="GO:0016020">
    <property type="term" value="C:membrane"/>
    <property type="evidence" value="ECO:0007669"/>
    <property type="project" value="TreeGrafter"/>
</dbReference>
<evidence type="ECO:0000313" key="4">
    <source>
        <dbReference type="EMBL" id="PTX60808.1"/>
    </source>
</evidence>
<sequence>MSVALITGASSGIGEAFARLLSGKGYHVVLVARRKDRLSQLADELDGKGGTAEVLPADLVEEEGVEEIRKHIRNHRVDLLVNNAGFGLYGPVTETLDTREQEMIRLNVSALVSLTRAVLPQMVKRNSGGIIQVASTASFLPTPYMAGYGATKAFVLHYSEALTAELKGTGVKVTAVCPGSTVSEFAERTGIRQKFPMSAEKVAELGLKAWEKGQPVVVTGSGNKAAASLPRFLPRSWMARLVARAFRDRT</sequence>
<accession>A0A2T6BXK8</accession>
<organism evidence="4 5">
    <name type="scientific">Melghirimyces profundicolus</name>
    <dbReference type="NCBI Taxonomy" id="1242148"/>
    <lineage>
        <taxon>Bacteria</taxon>
        <taxon>Bacillati</taxon>
        <taxon>Bacillota</taxon>
        <taxon>Bacilli</taxon>
        <taxon>Bacillales</taxon>
        <taxon>Thermoactinomycetaceae</taxon>
        <taxon>Melghirimyces</taxon>
    </lineage>
</organism>
<dbReference type="InterPro" id="IPR002347">
    <property type="entry name" value="SDR_fam"/>
</dbReference>
<evidence type="ECO:0008006" key="6">
    <source>
        <dbReference type="Google" id="ProtNLM"/>
    </source>
</evidence>
<evidence type="ECO:0000256" key="2">
    <source>
        <dbReference type="ARBA" id="ARBA00023002"/>
    </source>
</evidence>
<dbReference type="AlphaFoldDB" id="A0A2T6BXK8"/>
<dbReference type="Gene3D" id="3.40.50.720">
    <property type="entry name" value="NAD(P)-binding Rossmann-like Domain"/>
    <property type="match status" value="1"/>
</dbReference>
<dbReference type="PANTHER" id="PTHR44196">
    <property type="entry name" value="DEHYDROGENASE/REDUCTASE SDR FAMILY MEMBER 7B"/>
    <property type="match status" value="1"/>
</dbReference>
<evidence type="ECO:0000313" key="5">
    <source>
        <dbReference type="Proteomes" id="UP000244240"/>
    </source>
</evidence>
<proteinExistence type="inferred from homology"/>
<reference evidence="4 5" key="1">
    <citation type="submission" date="2018-04" db="EMBL/GenBank/DDBJ databases">
        <title>Genomic Encyclopedia of Archaeal and Bacterial Type Strains, Phase II (KMG-II): from individual species to whole genera.</title>
        <authorList>
            <person name="Goeker M."/>
        </authorList>
    </citation>
    <scope>NUCLEOTIDE SEQUENCE [LARGE SCALE GENOMIC DNA]</scope>
    <source>
        <strain evidence="4 5">DSM 45787</strain>
    </source>
</reference>
<evidence type="ECO:0000256" key="1">
    <source>
        <dbReference type="ARBA" id="ARBA00006484"/>
    </source>
</evidence>
<keyword evidence="5" id="KW-1185">Reference proteome</keyword>
<dbReference type="PANTHER" id="PTHR44196:SF2">
    <property type="entry name" value="SHORT-CHAIN DEHYDROGENASE-RELATED"/>
    <property type="match status" value="1"/>
</dbReference>
<dbReference type="PRINTS" id="PR00080">
    <property type="entry name" value="SDRFAMILY"/>
</dbReference>
<dbReference type="GO" id="GO:0016491">
    <property type="term" value="F:oxidoreductase activity"/>
    <property type="evidence" value="ECO:0007669"/>
    <property type="project" value="UniProtKB-KW"/>
</dbReference>
<protein>
    <recommendedName>
        <fullName evidence="6">Short-subunit dehydrogenase</fullName>
    </recommendedName>
</protein>
<comment type="similarity">
    <text evidence="1 3">Belongs to the short-chain dehydrogenases/reductases (SDR) family.</text>
</comment>
<dbReference type="Proteomes" id="UP000244240">
    <property type="component" value="Unassembled WGS sequence"/>
</dbReference>
<dbReference type="CDD" id="cd05233">
    <property type="entry name" value="SDR_c"/>
    <property type="match status" value="1"/>
</dbReference>
<keyword evidence="2" id="KW-0560">Oxidoreductase</keyword>
<dbReference type="PIRSF" id="PIRSF000126">
    <property type="entry name" value="11-beta-HSD1"/>
    <property type="match status" value="1"/>
</dbReference>
<dbReference type="InterPro" id="IPR036291">
    <property type="entry name" value="NAD(P)-bd_dom_sf"/>
</dbReference>
<dbReference type="RefSeq" id="WP_108022806.1">
    <property type="nucleotide sequence ID" value="NZ_QBKR01000008.1"/>
</dbReference>
<dbReference type="Pfam" id="PF00106">
    <property type="entry name" value="adh_short"/>
    <property type="match status" value="1"/>
</dbReference>
<dbReference type="EMBL" id="QBKR01000008">
    <property type="protein sequence ID" value="PTX60808.1"/>
    <property type="molecule type" value="Genomic_DNA"/>
</dbReference>
<dbReference type="SUPFAM" id="SSF51735">
    <property type="entry name" value="NAD(P)-binding Rossmann-fold domains"/>
    <property type="match status" value="1"/>
</dbReference>
<comment type="caution">
    <text evidence="4">The sequence shown here is derived from an EMBL/GenBank/DDBJ whole genome shotgun (WGS) entry which is preliminary data.</text>
</comment>
<evidence type="ECO:0000256" key="3">
    <source>
        <dbReference type="RuleBase" id="RU000363"/>
    </source>
</evidence>
<dbReference type="OrthoDB" id="9793345at2"/>
<dbReference type="PRINTS" id="PR00081">
    <property type="entry name" value="GDHRDH"/>
</dbReference>
<name>A0A2T6BXK8_9BACL</name>
<gene>
    <name evidence="4" type="ORF">C8P63_108118</name>
</gene>